<evidence type="ECO:0000313" key="1">
    <source>
        <dbReference type="EMBL" id="KZT19566.1"/>
    </source>
</evidence>
<evidence type="ECO:0008006" key="3">
    <source>
        <dbReference type="Google" id="ProtNLM"/>
    </source>
</evidence>
<dbReference type="EMBL" id="KV425638">
    <property type="protein sequence ID" value="KZT19566.1"/>
    <property type="molecule type" value="Genomic_DNA"/>
</dbReference>
<protein>
    <recommendedName>
        <fullName evidence="3">BTB domain-containing protein</fullName>
    </recommendedName>
</protein>
<reference evidence="1 2" key="1">
    <citation type="journal article" date="2016" name="Mol. Biol. Evol.">
        <title>Comparative Genomics of Early-Diverging Mushroom-Forming Fungi Provides Insights into the Origins of Lignocellulose Decay Capabilities.</title>
        <authorList>
            <person name="Nagy L.G."/>
            <person name="Riley R."/>
            <person name="Tritt A."/>
            <person name="Adam C."/>
            <person name="Daum C."/>
            <person name="Floudas D."/>
            <person name="Sun H."/>
            <person name="Yadav J.S."/>
            <person name="Pangilinan J."/>
            <person name="Larsson K.H."/>
            <person name="Matsuura K."/>
            <person name="Barry K."/>
            <person name="Labutti K."/>
            <person name="Kuo R."/>
            <person name="Ohm R.A."/>
            <person name="Bhattacharya S.S."/>
            <person name="Shirouzu T."/>
            <person name="Yoshinaga Y."/>
            <person name="Martin F.M."/>
            <person name="Grigoriev I.V."/>
            <person name="Hibbett D.S."/>
        </authorList>
    </citation>
    <scope>NUCLEOTIDE SEQUENCE [LARGE SCALE GENOMIC DNA]</scope>
    <source>
        <strain evidence="1 2">HHB14362 ss-1</strain>
    </source>
</reference>
<sequence>MASPPSKRRRRFRERVHEEEDEAISPSFWFPDGDIVLAIEEHCCKIHKEKLMCSLIFSDMLDLPQLTDADSVDGCPSVTLYDSWKDWMVVLEWLYTRETFLQKAAIFDFLAGALRISTKYEITELRDWVLSDLHLRWPKDLEELSTRGLPHAAEAINLARACDAPEILPGAFYALAVQKWHCNAEGGRSHVVLEPADMRRIISGREHLQDYLVQIVIDPLSRADEQPPSFCVACVPHLERYWREKLAPDPMSPYGSWLLRDLLAMARESGHTPLLQTVCADCKILHYSLLYDRMRTLKRSIPRLFQL</sequence>
<gene>
    <name evidence="1" type="ORF">NEOLEDRAFT_1077529</name>
</gene>
<keyword evidence="2" id="KW-1185">Reference proteome</keyword>
<name>A0A165NFH1_9AGAM</name>
<dbReference type="STRING" id="1314782.A0A165NFH1"/>
<organism evidence="1 2">
    <name type="scientific">Neolentinus lepideus HHB14362 ss-1</name>
    <dbReference type="NCBI Taxonomy" id="1314782"/>
    <lineage>
        <taxon>Eukaryota</taxon>
        <taxon>Fungi</taxon>
        <taxon>Dikarya</taxon>
        <taxon>Basidiomycota</taxon>
        <taxon>Agaricomycotina</taxon>
        <taxon>Agaricomycetes</taxon>
        <taxon>Gloeophyllales</taxon>
        <taxon>Gloeophyllaceae</taxon>
        <taxon>Neolentinus</taxon>
    </lineage>
</organism>
<evidence type="ECO:0000313" key="2">
    <source>
        <dbReference type="Proteomes" id="UP000076761"/>
    </source>
</evidence>
<dbReference type="OrthoDB" id="2799068at2759"/>
<dbReference type="AlphaFoldDB" id="A0A165NFH1"/>
<dbReference type="Proteomes" id="UP000076761">
    <property type="component" value="Unassembled WGS sequence"/>
</dbReference>
<accession>A0A165NFH1</accession>
<proteinExistence type="predicted"/>
<dbReference type="InParanoid" id="A0A165NFH1"/>